<dbReference type="PANTHER" id="PTHR36832">
    <property type="entry name" value="SLR1174 PROTEIN-RELATED"/>
    <property type="match status" value="1"/>
</dbReference>
<keyword evidence="1" id="KW-0472">Membrane</keyword>
<proteinExistence type="predicted"/>
<protein>
    <recommendedName>
        <fullName evidence="4">ABC transporter permease</fullName>
    </recommendedName>
</protein>
<dbReference type="AlphaFoldDB" id="A0A1F6N367"/>
<feature type="transmembrane region" description="Helical" evidence="1">
    <location>
        <begin position="25"/>
        <end position="44"/>
    </location>
</feature>
<reference evidence="2 3" key="1">
    <citation type="journal article" date="2016" name="Nat. Commun.">
        <title>Thousands of microbial genomes shed light on interconnected biogeochemical processes in an aquifer system.</title>
        <authorList>
            <person name="Anantharaman K."/>
            <person name="Brown C.T."/>
            <person name="Hug L.A."/>
            <person name="Sharon I."/>
            <person name="Castelle C.J."/>
            <person name="Probst A.J."/>
            <person name="Thomas B.C."/>
            <person name="Singh A."/>
            <person name="Wilkins M.J."/>
            <person name="Karaoz U."/>
            <person name="Brodie E.L."/>
            <person name="Williams K.H."/>
            <person name="Hubbard S.S."/>
            <person name="Banfield J.F."/>
        </authorList>
    </citation>
    <scope>NUCLEOTIDE SEQUENCE [LARGE SCALE GENOMIC DNA]</scope>
</reference>
<dbReference type="InterPro" id="IPR010390">
    <property type="entry name" value="ABC-2_transporter-like"/>
</dbReference>
<evidence type="ECO:0000256" key="1">
    <source>
        <dbReference type="SAM" id="Phobius"/>
    </source>
</evidence>
<gene>
    <name evidence="2" type="ORF">A2983_00030</name>
</gene>
<evidence type="ECO:0008006" key="4">
    <source>
        <dbReference type="Google" id="ProtNLM"/>
    </source>
</evidence>
<accession>A0A1F6N367</accession>
<keyword evidence="1" id="KW-1133">Transmembrane helix</keyword>
<dbReference type="Pfam" id="PF06182">
    <property type="entry name" value="ABC2_membrane_6"/>
    <property type="match status" value="1"/>
</dbReference>
<feature type="transmembrane region" description="Helical" evidence="1">
    <location>
        <begin position="116"/>
        <end position="134"/>
    </location>
</feature>
<organism evidence="2 3">
    <name type="scientific">Candidatus Magasanikbacteria bacterium RIFCSPLOWO2_01_FULL_40_15</name>
    <dbReference type="NCBI Taxonomy" id="1798686"/>
    <lineage>
        <taxon>Bacteria</taxon>
        <taxon>Candidatus Magasanikiibacteriota</taxon>
    </lineage>
</organism>
<feature type="transmembrane region" description="Helical" evidence="1">
    <location>
        <begin position="146"/>
        <end position="174"/>
    </location>
</feature>
<evidence type="ECO:0000313" key="2">
    <source>
        <dbReference type="EMBL" id="OGH78188.1"/>
    </source>
</evidence>
<keyword evidence="1" id="KW-0812">Transmembrane</keyword>
<feature type="transmembrane region" description="Helical" evidence="1">
    <location>
        <begin position="180"/>
        <end position="201"/>
    </location>
</feature>
<dbReference type="EMBL" id="MFQH01000016">
    <property type="protein sequence ID" value="OGH78188.1"/>
    <property type="molecule type" value="Genomic_DNA"/>
</dbReference>
<name>A0A1F6N367_9BACT</name>
<feature type="transmembrane region" description="Helical" evidence="1">
    <location>
        <begin position="56"/>
        <end position="75"/>
    </location>
</feature>
<evidence type="ECO:0000313" key="3">
    <source>
        <dbReference type="Proteomes" id="UP000177040"/>
    </source>
</evidence>
<comment type="caution">
    <text evidence="2">The sequence shown here is derived from an EMBL/GenBank/DDBJ whole genome shotgun (WGS) entry which is preliminary data.</text>
</comment>
<dbReference type="PANTHER" id="PTHR36832:SF1">
    <property type="entry name" value="SLR1174 PROTEIN"/>
    <property type="match status" value="1"/>
</dbReference>
<dbReference type="Proteomes" id="UP000177040">
    <property type="component" value="Unassembled WGS sequence"/>
</dbReference>
<sequence>MPNLKKYLVAYQAALSTFLQYRINVVLFAVGHLVSLSGLAFVWISVYQNGEHLGSYTLPQILTYYILIAFLRLTIADGVSMGFQVVEDIKDGRIAPYLLKPISYPLTMLADSIGKATINIALVMPILVLIILAGNLIRYVPPISSLILFLIFMIIGLFFYYLIYFLSALSSFWFERGSNIIYGVIVISNFLNGAIIPIDVFPAWLQQLSNFLPFQFLMFTPIQFWLGRIDDALSVGAIAFIWLIFLSIITAIVWRWGIKKFEAVGQ</sequence>
<feature type="transmembrane region" description="Helical" evidence="1">
    <location>
        <begin position="232"/>
        <end position="254"/>
    </location>
</feature>